<organism evidence="2 3">
    <name type="scientific">Salegentibacter echinorum</name>
    <dbReference type="NCBI Taxonomy" id="1073325"/>
    <lineage>
        <taxon>Bacteria</taxon>
        <taxon>Pseudomonadati</taxon>
        <taxon>Bacteroidota</taxon>
        <taxon>Flavobacteriia</taxon>
        <taxon>Flavobacteriales</taxon>
        <taxon>Flavobacteriaceae</taxon>
        <taxon>Salegentibacter</taxon>
    </lineage>
</organism>
<dbReference type="EMBL" id="FQVT01000001">
    <property type="protein sequence ID" value="SHF47991.1"/>
    <property type="molecule type" value="Genomic_DNA"/>
</dbReference>
<proteinExistence type="predicted"/>
<name>A0A1M5BZW9_SALEC</name>
<protein>
    <recommendedName>
        <fullName evidence="4">Four helix bundle protein</fullName>
    </recommendedName>
</protein>
<evidence type="ECO:0000313" key="2">
    <source>
        <dbReference type="EMBL" id="SHF47991.1"/>
    </source>
</evidence>
<dbReference type="Proteomes" id="UP000183945">
    <property type="component" value="Unassembled WGS sequence"/>
</dbReference>
<sequence>MKNVNFRKEPLYQKAEEILQMVHRIVDLIPEDDEMLKSTGGFMMDDALRLPAKIAGAMGADLYDLQMENAAIIRKSARDIYVSCNHFFAANFKETEYLHLLRETIEEFRILFAEWVKTFDPWNYIIDRWGLFNPPGVNYDDKDPDDDIPFDNPFNTDDPE</sequence>
<dbReference type="RefSeq" id="WP_072875941.1">
    <property type="nucleotide sequence ID" value="NZ_FQVT01000001.1"/>
</dbReference>
<dbReference type="OrthoDB" id="893100at2"/>
<gene>
    <name evidence="2" type="ORF">SAMN05444483_101268</name>
</gene>
<evidence type="ECO:0008006" key="4">
    <source>
        <dbReference type="Google" id="ProtNLM"/>
    </source>
</evidence>
<feature type="region of interest" description="Disordered" evidence="1">
    <location>
        <begin position="141"/>
        <end position="160"/>
    </location>
</feature>
<accession>A0A1M5BZW9</accession>
<feature type="compositionally biased region" description="Low complexity" evidence="1">
    <location>
        <begin position="150"/>
        <end position="160"/>
    </location>
</feature>
<evidence type="ECO:0000313" key="3">
    <source>
        <dbReference type="Proteomes" id="UP000183945"/>
    </source>
</evidence>
<evidence type="ECO:0000256" key="1">
    <source>
        <dbReference type="SAM" id="MobiDB-lite"/>
    </source>
</evidence>
<reference evidence="3" key="1">
    <citation type="submission" date="2016-11" db="EMBL/GenBank/DDBJ databases">
        <authorList>
            <person name="Varghese N."/>
            <person name="Submissions S."/>
        </authorList>
    </citation>
    <scope>NUCLEOTIDE SEQUENCE [LARGE SCALE GENOMIC DNA]</scope>
    <source>
        <strain evidence="3">DSM 24579</strain>
    </source>
</reference>
<dbReference type="STRING" id="1073325.SAMN05444483_101268"/>
<dbReference type="AlphaFoldDB" id="A0A1M5BZW9"/>
<keyword evidence="3" id="KW-1185">Reference proteome</keyword>